<dbReference type="GO" id="GO:0016020">
    <property type="term" value="C:membrane"/>
    <property type="evidence" value="ECO:0007669"/>
    <property type="project" value="UniProtKB-SubCell"/>
</dbReference>
<dbReference type="AlphaFoldDB" id="A0AAV9G9A8"/>
<organism evidence="8 9">
    <name type="scientific">Podospora aff. communis PSN243</name>
    <dbReference type="NCBI Taxonomy" id="3040156"/>
    <lineage>
        <taxon>Eukaryota</taxon>
        <taxon>Fungi</taxon>
        <taxon>Dikarya</taxon>
        <taxon>Ascomycota</taxon>
        <taxon>Pezizomycotina</taxon>
        <taxon>Sordariomycetes</taxon>
        <taxon>Sordariomycetidae</taxon>
        <taxon>Sordariales</taxon>
        <taxon>Podosporaceae</taxon>
        <taxon>Podospora</taxon>
    </lineage>
</organism>
<comment type="caution">
    <text evidence="8">The sequence shown here is derived from an EMBL/GenBank/DDBJ whole genome shotgun (WGS) entry which is preliminary data.</text>
</comment>
<evidence type="ECO:0000313" key="8">
    <source>
        <dbReference type="EMBL" id="KAK4443998.1"/>
    </source>
</evidence>
<feature type="region of interest" description="Disordered" evidence="6">
    <location>
        <begin position="1"/>
        <end position="97"/>
    </location>
</feature>
<feature type="compositionally biased region" description="Pro residues" evidence="6">
    <location>
        <begin position="10"/>
        <end position="23"/>
    </location>
</feature>
<feature type="compositionally biased region" description="Low complexity" evidence="6">
    <location>
        <begin position="24"/>
        <end position="35"/>
    </location>
</feature>
<proteinExistence type="inferred from homology"/>
<dbReference type="PANTHER" id="PTHR23292:SF6">
    <property type="entry name" value="FI16602P1-RELATED"/>
    <property type="match status" value="1"/>
</dbReference>
<keyword evidence="4" id="KW-0862">Zinc</keyword>
<keyword evidence="9" id="KW-1185">Reference proteome</keyword>
<evidence type="ECO:0000313" key="9">
    <source>
        <dbReference type="Proteomes" id="UP001321760"/>
    </source>
</evidence>
<keyword evidence="3" id="KW-0479">Metal-binding</keyword>
<dbReference type="PROSITE" id="PS51837">
    <property type="entry name" value="LITAF"/>
    <property type="match status" value="1"/>
</dbReference>
<dbReference type="SMART" id="SM00714">
    <property type="entry name" value="LITAF"/>
    <property type="match status" value="1"/>
</dbReference>
<evidence type="ECO:0000256" key="6">
    <source>
        <dbReference type="SAM" id="MobiDB-lite"/>
    </source>
</evidence>
<reference evidence="8" key="2">
    <citation type="submission" date="2023-05" db="EMBL/GenBank/DDBJ databases">
        <authorList>
            <consortium name="Lawrence Berkeley National Laboratory"/>
            <person name="Steindorff A."/>
            <person name="Hensen N."/>
            <person name="Bonometti L."/>
            <person name="Westerberg I."/>
            <person name="Brannstrom I.O."/>
            <person name="Guillou S."/>
            <person name="Cros-Aarteil S."/>
            <person name="Calhoun S."/>
            <person name="Haridas S."/>
            <person name="Kuo A."/>
            <person name="Mondo S."/>
            <person name="Pangilinan J."/>
            <person name="Riley R."/>
            <person name="Labutti K."/>
            <person name="Andreopoulos B."/>
            <person name="Lipzen A."/>
            <person name="Chen C."/>
            <person name="Yanf M."/>
            <person name="Daum C."/>
            <person name="Ng V."/>
            <person name="Clum A."/>
            <person name="Ohm R."/>
            <person name="Martin F."/>
            <person name="Silar P."/>
            <person name="Natvig D."/>
            <person name="Lalanne C."/>
            <person name="Gautier V."/>
            <person name="Ament-Velasquez S.L."/>
            <person name="Kruys A."/>
            <person name="Hutchinson M.I."/>
            <person name="Powell A.J."/>
            <person name="Barry K."/>
            <person name="Miller A.N."/>
            <person name="Grigoriev I.V."/>
            <person name="Debuchy R."/>
            <person name="Gladieux P."/>
            <person name="Thoren M.H."/>
            <person name="Johannesson H."/>
        </authorList>
    </citation>
    <scope>NUCLEOTIDE SEQUENCE</scope>
    <source>
        <strain evidence="8">PSN243</strain>
    </source>
</reference>
<feature type="compositionally biased region" description="Pro residues" evidence="6">
    <location>
        <begin position="36"/>
        <end position="45"/>
    </location>
</feature>
<gene>
    <name evidence="8" type="ORF">QBC34DRAFT_415980</name>
</gene>
<evidence type="ECO:0000256" key="4">
    <source>
        <dbReference type="ARBA" id="ARBA00022833"/>
    </source>
</evidence>
<reference evidence="8" key="1">
    <citation type="journal article" date="2023" name="Mol. Phylogenet. Evol.">
        <title>Genome-scale phylogeny and comparative genomics of the fungal order Sordariales.</title>
        <authorList>
            <person name="Hensen N."/>
            <person name="Bonometti L."/>
            <person name="Westerberg I."/>
            <person name="Brannstrom I.O."/>
            <person name="Guillou S."/>
            <person name="Cros-Aarteil S."/>
            <person name="Calhoun S."/>
            <person name="Haridas S."/>
            <person name="Kuo A."/>
            <person name="Mondo S."/>
            <person name="Pangilinan J."/>
            <person name="Riley R."/>
            <person name="LaButti K."/>
            <person name="Andreopoulos B."/>
            <person name="Lipzen A."/>
            <person name="Chen C."/>
            <person name="Yan M."/>
            <person name="Daum C."/>
            <person name="Ng V."/>
            <person name="Clum A."/>
            <person name="Steindorff A."/>
            <person name="Ohm R.A."/>
            <person name="Martin F."/>
            <person name="Silar P."/>
            <person name="Natvig D.O."/>
            <person name="Lalanne C."/>
            <person name="Gautier V."/>
            <person name="Ament-Velasquez S.L."/>
            <person name="Kruys A."/>
            <person name="Hutchinson M.I."/>
            <person name="Powell A.J."/>
            <person name="Barry K."/>
            <person name="Miller A.N."/>
            <person name="Grigoriev I.V."/>
            <person name="Debuchy R."/>
            <person name="Gladieux P."/>
            <person name="Hiltunen Thoren M."/>
            <person name="Johannesson H."/>
        </authorList>
    </citation>
    <scope>NUCLEOTIDE SEQUENCE</scope>
    <source>
        <strain evidence="8">PSN243</strain>
    </source>
</reference>
<dbReference type="Proteomes" id="UP001321760">
    <property type="component" value="Unassembled WGS sequence"/>
</dbReference>
<evidence type="ECO:0000256" key="2">
    <source>
        <dbReference type="ARBA" id="ARBA00005975"/>
    </source>
</evidence>
<dbReference type="Pfam" id="PF10601">
    <property type="entry name" value="zf-LITAF-like"/>
    <property type="match status" value="1"/>
</dbReference>
<evidence type="ECO:0000256" key="1">
    <source>
        <dbReference type="ARBA" id="ARBA00004170"/>
    </source>
</evidence>
<feature type="compositionally biased region" description="Low complexity" evidence="6">
    <location>
        <begin position="46"/>
        <end position="97"/>
    </location>
</feature>
<dbReference type="InterPro" id="IPR006629">
    <property type="entry name" value="LITAF"/>
</dbReference>
<dbReference type="GO" id="GO:0008270">
    <property type="term" value="F:zinc ion binding"/>
    <property type="evidence" value="ECO:0007669"/>
    <property type="project" value="TreeGrafter"/>
</dbReference>
<dbReference type="InterPro" id="IPR037519">
    <property type="entry name" value="LITAF_fam"/>
</dbReference>
<sequence>MSAPLQPQAVSPPPGHPGGPFPGQPQMAQQYAGAPGPYPLQPYPAPQQQQQQQQYGAQPHHQQPQQPGFAPGQPQYQQTPAMMTTTAPGPAPPMHTATNSQQFKVATPIAGLGRSAAPVDCPSCGQRALTTLSHKTGNSTHAWAAGLCCCLCLGCIPYLINDLKDVEHKCGSCGVSLATWHRSGTTEVHLHG</sequence>
<feature type="domain" description="LITAF" evidence="7">
    <location>
        <begin position="101"/>
        <end position="182"/>
    </location>
</feature>
<evidence type="ECO:0000256" key="5">
    <source>
        <dbReference type="ARBA" id="ARBA00023136"/>
    </source>
</evidence>
<dbReference type="PANTHER" id="PTHR23292">
    <property type="entry name" value="LIPOPOLYSACCHARIDE-INDUCED TUMOR NECROSIS FACTOR-ALPHA FACTOR"/>
    <property type="match status" value="1"/>
</dbReference>
<evidence type="ECO:0000259" key="7">
    <source>
        <dbReference type="PROSITE" id="PS51837"/>
    </source>
</evidence>
<protein>
    <submittedName>
        <fullName evidence="8">Lipopolysaccharide-induced transcription factor</fullName>
    </submittedName>
</protein>
<name>A0AAV9G9A8_9PEZI</name>
<comment type="similarity">
    <text evidence="2">Belongs to the CDIP1/LITAF family.</text>
</comment>
<accession>A0AAV9G9A8</accession>
<evidence type="ECO:0000256" key="3">
    <source>
        <dbReference type="ARBA" id="ARBA00022723"/>
    </source>
</evidence>
<comment type="subcellular location">
    <subcellularLocation>
        <location evidence="1">Membrane</location>
        <topology evidence="1">Peripheral membrane protein</topology>
    </subcellularLocation>
</comment>
<keyword evidence="5" id="KW-0472">Membrane</keyword>
<dbReference type="EMBL" id="MU865983">
    <property type="protein sequence ID" value="KAK4443998.1"/>
    <property type="molecule type" value="Genomic_DNA"/>
</dbReference>